<reference evidence="2" key="1">
    <citation type="journal article" date="2023" name="Mol. Phylogenet. Evol.">
        <title>Genome-scale phylogeny and comparative genomics of the fungal order Sordariales.</title>
        <authorList>
            <person name="Hensen N."/>
            <person name="Bonometti L."/>
            <person name="Westerberg I."/>
            <person name="Brannstrom I.O."/>
            <person name="Guillou S."/>
            <person name="Cros-Aarteil S."/>
            <person name="Calhoun S."/>
            <person name="Haridas S."/>
            <person name="Kuo A."/>
            <person name="Mondo S."/>
            <person name="Pangilinan J."/>
            <person name="Riley R."/>
            <person name="LaButti K."/>
            <person name="Andreopoulos B."/>
            <person name="Lipzen A."/>
            <person name="Chen C."/>
            <person name="Yan M."/>
            <person name="Daum C."/>
            <person name="Ng V."/>
            <person name="Clum A."/>
            <person name="Steindorff A."/>
            <person name="Ohm R.A."/>
            <person name="Martin F."/>
            <person name="Silar P."/>
            <person name="Natvig D.O."/>
            <person name="Lalanne C."/>
            <person name="Gautier V."/>
            <person name="Ament-Velasquez S.L."/>
            <person name="Kruys A."/>
            <person name="Hutchinson M.I."/>
            <person name="Powell A.J."/>
            <person name="Barry K."/>
            <person name="Miller A.N."/>
            <person name="Grigoriev I.V."/>
            <person name="Debuchy R."/>
            <person name="Gladieux P."/>
            <person name="Hiltunen Thoren M."/>
            <person name="Johannesson H."/>
        </authorList>
    </citation>
    <scope>NUCLEOTIDE SEQUENCE</scope>
    <source>
        <strain evidence="2">CBS 955.72</strain>
    </source>
</reference>
<feature type="region of interest" description="Disordered" evidence="1">
    <location>
        <begin position="139"/>
        <end position="297"/>
    </location>
</feature>
<name>A0AAJ0HM64_9PEZI</name>
<keyword evidence="3" id="KW-1185">Reference proteome</keyword>
<protein>
    <submittedName>
        <fullName evidence="2">Uncharacterized protein</fullName>
    </submittedName>
</protein>
<gene>
    <name evidence="2" type="ORF">B0T25DRAFT_148539</name>
</gene>
<feature type="compositionally biased region" description="Acidic residues" evidence="1">
    <location>
        <begin position="166"/>
        <end position="182"/>
    </location>
</feature>
<feature type="compositionally biased region" description="Basic and acidic residues" evidence="1">
    <location>
        <begin position="248"/>
        <end position="266"/>
    </location>
</feature>
<dbReference type="GO" id="GO:0006364">
    <property type="term" value="P:rRNA processing"/>
    <property type="evidence" value="ECO:0007669"/>
    <property type="project" value="InterPro"/>
</dbReference>
<dbReference type="Proteomes" id="UP001275084">
    <property type="component" value="Unassembled WGS sequence"/>
</dbReference>
<dbReference type="AlphaFoldDB" id="A0AAJ0HM64"/>
<accession>A0AAJ0HM64</accession>
<feature type="compositionally biased region" description="Low complexity" evidence="1">
    <location>
        <begin position="183"/>
        <end position="212"/>
    </location>
</feature>
<evidence type="ECO:0000313" key="2">
    <source>
        <dbReference type="EMBL" id="KAK3357136.1"/>
    </source>
</evidence>
<dbReference type="GO" id="GO:0030515">
    <property type="term" value="F:snoRNA binding"/>
    <property type="evidence" value="ECO:0007669"/>
    <property type="project" value="InterPro"/>
</dbReference>
<dbReference type="InterPro" id="IPR013268">
    <property type="entry name" value="UTP16"/>
</dbReference>
<sequence>MAPRRTPRNAANQQPKKVVIELSSDAESNVSDDAAPQESTAKPPLETQDLREKVEQTQGKKNEETSPTSAKLAVRVKDTGSVKHRHVNIEIPLPSSSMRRRKEEIPDSEDEGIFKTPLEKKKHVTFDDSDNDEFVTPMEFPLKNPLESSIIRSAKARAETERDLDAVEEEQEEEEDSDDDAPPEVVSSHAAESQLAKAAQAAVKAAEKQAANQKRKRQDRDAFFKQQAMEKKSAQKPASPKSDDEADAPARKQEPLFLEKRKREIPKLLPLEFLESDDEDEDAQNGSAADGKVKKRKVAAAGQNWIADIKPARDQRVGSTVFRVVEKRGDGNLAPKVKKQSVIMKQILLRRNRAPQAKRGFFVKQR</sequence>
<reference evidence="2" key="2">
    <citation type="submission" date="2023-06" db="EMBL/GenBank/DDBJ databases">
        <authorList>
            <consortium name="Lawrence Berkeley National Laboratory"/>
            <person name="Haridas S."/>
            <person name="Hensen N."/>
            <person name="Bonometti L."/>
            <person name="Westerberg I."/>
            <person name="Brannstrom I.O."/>
            <person name="Guillou S."/>
            <person name="Cros-Aarteil S."/>
            <person name="Calhoun S."/>
            <person name="Kuo A."/>
            <person name="Mondo S."/>
            <person name="Pangilinan J."/>
            <person name="Riley R."/>
            <person name="Labutti K."/>
            <person name="Andreopoulos B."/>
            <person name="Lipzen A."/>
            <person name="Chen C."/>
            <person name="Yanf M."/>
            <person name="Daum C."/>
            <person name="Ng V."/>
            <person name="Clum A."/>
            <person name="Steindorff A."/>
            <person name="Ohm R."/>
            <person name="Martin F."/>
            <person name="Silar P."/>
            <person name="Natvig D."/>
            <person name="Lalanne C."/>
            <person name="Gautier V."/>
            <person name="Ament-Velasquez S.L."/>
            <person name="Kruys A."/>
            <person name="Hutchinson M.I."/>
            <person name="Powell A.J."/>
            <person name="Barry K."/>
            <person name="Miller A.N."/>
            <person name="Grigoriev I.V."/>
            <person name="Debuchy R."/>
            <person name="Gladieux P."/>
            <person name="Thoren M.H."/>
            <person name="Johannesson H."/>
        </authorList>
    </citation>
    <scope>NUCLEOTIDE SEQUENCE</scope>
    <source>
        <strain evidence="2">CBS 955.72</strain>
    </source>
</reference>
<feature type="compositionally biased region" description="Basic and acidic residues" evidence="1">
    <location>
        <begin position="218"/>
        <end position="233"/>
    </location>
</feature>
<evidence type="ECO:0000256" key="1">
    <source>
        <dbReference type="SAM" id="MobiDB-lite"/>
    </source>
</evidence>
<feature type="region of interest" description="Disordered" evidence="1">
    <location>
        <begin position="1"/>
        <end position="121"/>
    </location>
</feature>
<dbReference type="EMBL" id="JAUIQD010000003">
    <property type="protein sequence ID" value="KAK3357136.1"/>
    <property type="molecule type" value="Genomic_DNA"/>
</dbReference>
<feature type="compositionally biased region" description="Basic and acidic residues" evidence="1">
    <location>
        <begin position="48"/>
        <end position="64"/>
    </location>
</feature>
<comment type="caution">
    <text evidence="2">The sequence shown here is derived from an EMBL/GenBank/DDBJ whole genome shotgun (WGS) entry which is preliminary data.</text>
</comment>
<feature type="compositionally biased region" description="Basic and acidic residues" evidence="1">
    <location>
        <begin position="156"/>
        <end position="165"/>
    </location>
</feature>
<proteinExistence type="predicted"/>
<organism evidence="2 3">
    <name type="scientific">Lasiosphaeria hispida</name>
    <dbReference type="NCBI Taxonomy" id="260671"/>
    <lineage>
        <taxon>Eukaryota</taxon>
        <taxon>Fungi</taxon>
        <taxon>Dikarya</taxon>
        <taxon>Ascomycota</taxon>
        <taxon>Pezizomycotina</taxon>
        <taxon>Sordariomycetes</taxon>
        <taxon>Sordariomycetidae</taxon>
        <taxon>Sordariales</taxon>
        <taxon>Lasiosphaeriaceae</taxon>
        <taxon>Lasiosphaeria</taxon>
    </lineage>
</organism>
<evidence type="ECO:0000313" key="3">
    <source>
        <dbReference type="Proteomes" id="UP001275084"/>
    </source>
</evidence>
<feature type="compositionally biased region" description="Acidic residues" evidence="1">
    <location>
        <begin position="274"/>
        <end position="283"/>
    </location>
</feature>
<dbReference type="Pfam" id="PF08297">
    <property type="entry name" value="U3_snoRNA_assoc"/>
    <property type="match status" value="1"/>
</dbReference>